<dbReference type="RefSeq" id="WP_057328887.1">
    <property type="nucleotide sequence ID" value="NZ_CZBM01000011.1"/>
</dbReference>
<evidence type="ECO:0000313" key="6">
    <source>
        <dbReference type="Proteomes" id="UP000471216"/>
    </source>
</evidence>
<organism evidence="1 4">
    <name type="scientific">Parabacteroides distasonis</name>
    <dbReference type="NCBI Taxonomy" id="823"/>
    <lineage>
        <taxon>Bacteria</taxon>
        <taxon>Pseudomonadati</taxon>
        <taxon>Bacteroidota</taxon>
        <taxon>Bacteroidia</taxon>
        <taxon>Bacteroidales</taxon>
        <taxon>Tannerellaceae</taxon>
        <taxon>Parabacteroides</taxon>
    </lineage>
</organism>
<reference evidence="5 6" key="2">
    <citation type="journal article" date="2019" name="Nat. Med.">
        <title>A library of human gut bacterial isolates paired with longitudinal multiomics data enables mechanistic microbiome research.</title>
        <authorList>
            <person name="Poyet M."/>
            <person name="Groussin M."/>
            <person name="Gibbons S.M."/>
            <person name="Avila-Pacheco J."/>
            <person name="Jiang X."/>
            <person name="Kearney S.M."/>
            <person name="Perrotta A.R."/>
            <person name="Berdy B."/>
            <person name="Zhao S."/>
            <person name="Lieberman T.D."/>
            <person name="Swanson P.K."/>
            <person name="Smith M."/>
            <person name="Roesemann S."/>
            <person name="Alexander J.E."/>
            <person name="Rich S.A."/>
            <person name="Livny J."/>
            <person name="Vlamakis H."/>
            <person name="Clish C."/>
            <person name="Bullock K."/>
            <person name="Deik A."/>
            <person name="Scott J."/>
            <person name="Pierce K.A."/>
            <person name="Xavier R.J."/>
            <person name="Alm E.J."/>
        </authorList>
    </citation>
    <scope>NUCLEOTIDE SEQUENCE [LARGE SCALE GENOMIC DNA]</scope>
    <source>
        <strain evidence="3 6">BIOML-A10</strain>
        <strain evidence="2 5">BIOML-A11</strain>
    </source>
</reference>
<dbReference type="Proteomes" id="UP000471216">
    <property type="component" value="Unassembled WGS sequence"/>
</dbReference>
<evidence type="ECO:0000313" key="3">
    <source>
        <dbReference type="EMBL" id="MRZ07261.1"/>
    </source>
</evidence>
<evidence type="ECO:0000313" key="1">
    <source>
        <dbReference type="EMBL" id="CUQ40516.1"/>
    </source>
</evidence>
<dbReference type="EMBL" id="WKMW01000007">
    <property type="protein sequence ID" value="MRY84358.1"/>
    <property type="molecule type" value="Genomic_DNA"/>
</dbReference>
<sequence>MKNFRTKVFKQAHELMRATGKAFAVCLSKAWALYRLTKRMRREIVTFAYEKADRSLRKAKGTLKDVSNLIKGTGSENYKTVRYFDVEANGFRSFKVENLITIY</sequence>
<reference evidence="1 4" key="1">
    <citation type="submission" date="2015-09" db="EMBL/GenBank/DDBJ databases">
        <authorList>
            <consortium name="Pathogen Informatics"/>
        </authorList>
    </citation>
    <scope>NUCLEOTIDE SEQUENCE [LARGE SCALE GENOMIC DNA]</scope>
    <source>
        <strain evidence="1 4">2789STDY5834948</strain>
    </source>
</reference>
<accession>A0A174W4B1</accession>
<proteinExistence type="predicted"/>
<dbReference type="EMBL" id="CZBM01000011">
    <property type="protein sequence ID" value="CUQ40516.1"/>
    <property type="molecule type" value="Genomic_DNA"/>
</dbReference>
<dbReference type="InterPro" id="IPR024401">
    <property type="entry name" value="WYL_prot"/>
</dbReference>
<dbReference type="Pfam" id="PF10902">
    <property type="entry name" value="WYL_2"/>
    <property type="match status" value="1"/>
</dbReference>
<dbReference type="Proteomes" id="UP000450599">
    <property type="component" value="Unassembled WGS sequence"/>
</dbReference>
<evidence type="ECO:0000313" key="2">
    <source>
        <dbReference type="EMBL" id="MRY84358.1"/>
    </source>
</evidence>
<dbReference type="Proteomes" id="UP000095332">
    <property type="component" value="Unassembled WGS sequence"/>
</dbReference>
<evidence type="ECO:0000313" key="5">
    <source>
        <dbReference type="Proteomes" id="UP000450599"/>
    </source>
</evidence>
<dbReference type="AlphaFoldDB" id="A0A174W4B1"/>
<evidence type="ECO:0000313" key="4">
    <source>
        <dbReference type="Proteomes" id="UP000095332"/>
    </source>
</evidence>
<name>A0A174W4B1_PARDI</name>
<gene>
    <name evidence="1" type="ORF">ERS852560_02680</name>
    <name evidence="3" type="ORF">GKD54_13810</name>
    <name evidence="2" type="ORF">GKD58_08840</name>
</gene>
<dbReference type="EMBL" id="WKMX01000012">
    <property type="protein sequence ID" value="MRZ07261.1"/>
    <property type="molecule type" value="Genomic_DNA"/>
</dbReference>
<protein>
    <submittedName>
        <fullName evidence="2">DUF2693 domain-containing protein</fullName>
    </submittedName>
    <submittedName>
        <fullName evidence="1">Protein of uncharacterized function (DUF2693)</fullName>
    </submittedName>
</protein>